<organism evidence="2 3">
    <name type="scientific">Mesorhizobium zhangyense</name>
    <dbReference type="NCBI Taxonomy" id="1776730"/>
    <lineage>
        <taxon>Bacteria</taxon>
        <taxon>Pseudomonadati</taxon>
        <taxon>Pseudomonadota</taxon>
        <taxon>Alphaproteobacteria</taxon>
        <taxon>Hyphomicrobiales</taxon>
        <taxon>Phyllobacteriaceae</taxon>
        <taxon>Mesorhizobium</taxon>
    </lineage>
</organism>
<keyword evidence="3" id="KW-1185">Reference proteome</keyword>
<dbReference type="Pfam" id="PF05235">
    <property type="entry name" value="CHAD"/>
    <property type="match status" value="1"/>
</dbReference>
<dbReference type="SMART" id="SM00880">
    <property type="entry name" value="CHAD"/>
    <property type="match status" value="1"/>
</dbReference>
<dbReference type="RefSeq" id="WP_165120526.1">
    <property type="nucleotide sequence ID" value="NZ_JAAKZG010000013.1"/>
</dbReference>
<dbReference type="Gene3D" id="1.40.20.10">
    <property type="entry name" value="CHAD domain"/>
    <property type="match status" value="1"/>
</dbReference>
<dbReference type="EMBL" id="JAAKZG010000013">
    <property type="protein sequence ID" value="NGN44124.1"/>
    <property type="molecule type" value="Genomic_DNA"/>
</dbReference>
<gene>
    <name evidence="2" type="ORF">G6N74_23940</name>
</gene>
<evidence type="ECO:0000313" key="2">
    <source>
        <dbReference type="EMBL" id="NGN44124.1"/>
    </source>
</evidence>
<dbReference type="InterPro" id="IPR007899">
    <property type="entry name" value="CHAD_dom"/>
</dbReference>
<dbReference type="PANTHER" id="PTHR39339">
    <property type="entry name" value="SLR1444 PROTEIN"/>
    <property type="match status" value="1"/>
</dbReference>
<evidence type="ECO:0000259" key="1">
    <source>
        <dbReference type="PROSITE" id="PS51708"/>
    </source>
</evidence>
<name>A0A7C9V9W3_9HYPH</name>
<sequence>MTFRIDPRLPLTAEIRRIATEEIGTAMEDLAAARTEPEVKLHHSRRRFKRLRALFRLVRDADEDFCRSENARYRDLGRSLAGAREATALIETIDRLVKAFPQDTAYNALAGPRGILVARRAAISTNGAGLEADIDEALADCERGRMALGTFVLPYEPEAAADLLADGARKAMRQASRALEKAQRHGAAEDFHELRKCVKTHWMHLLLLHAFWPRPLKPRRKAVDELGERLGELNDLFVLRRLVDEEGKALGNGRELALLRRLIKRSEKALKKETLREAARLFDDAPNKTVRRIVKNYQAGADEERPATGQ</sequence>
<dbReference type="AlphaFoldDB" id="A0A7C9V9W3"/>
<feature type="domain" description="CHAD" evidence="1">
    <location>
        <begin position="8"/>
        <end position="291"/>
    </location>
</feature>
<protein>
    <submittedName>
        <fullName evidence="2">CHAD domain-containing protein</fullName>
    </submittedName>
</protein>
<proteinExistence type="predicted"/>
<reference evidence="2 3" key="1">
    <citation type="submission" date="2020-02" db="EMBL/GenBank/DDBJ databases">
        <title>Genome sequence of the type strain CGMCC 1.15528 of Mesorhizobium zhangyense.</title>
        <authorList>
            <person name="Gao J."/>
            <person name="Sun J."/>
        </authorList>
    </citation>
    <scope>NUCLEOTIDE SEQUENCE [LARGE SCALE GENOMIC DNA]</scope>
    <source>
        <strain evidence="2 3">CGMCC 1.15528</strain>
    </source>
</reference>
<evidence type="ECO:0000313" key="3">
    <source>
        <dbReference type="Proteomes" id="UP000481252"/>
    </source>
</evidence>
<comment type="caution">
    <text evidence="2">The sequence shown here is derived from an EMBL/GenBank/DDBJ whole genome shotgun (WGS) entry which is preliminary data.</text>
</comment>
<dbReference type="PROSITE" id="PS51708">
    <property type="entry name" value="CHAD"/>
    <property type="match status" value="1"/>
</dbReference>
<dbReference type="PANTHER" id="PTHR39339:SF1">
    <property type="entry name" value="CHAD DOMAIN-CONTAINING PROTEIN"/>
    <property type="match status" value="1"/>
</dbReference>
<dbReference type="Proteomes" id="UP000481252">
    <property type="component" value="Unassembled WGS sequence"/>
</dbReference>
<dbReference type="InterPro" id="IPR038186">
    <property type="entry name" value="CHAD_dom_sf"/>
</dbReference>
<accession>A0A7C9V9W3</accession>